<protein>
    <submittedName>
        <fullName evidence="1">Uncharacterized protein</fullName>
    </submittedName>
</protein>
<evidence type="ECO:0000313" key="1">
    <source>
        <dbReference type="EnsemblMetazoa" id="SCAU010607-PC"/>
    </source>
</evidence>
<keyword evidence="2" id="KW-1185">Reference proteome</keyword>
<sequence>MLAGRSIRFFASHCRPAPLFTWSLKTQDAPLALKTTTTWYVPRPPMTAMTAAYSKDAKNDSRIQPPDIKLPNRDQVEKYFFTALVYVWDFCYYVFCLTLKLVDTYILKNPTLQQYWKKLTDRLEQQRQAIKSKK</sequence>
<name>A0A1I8PS40_STOCA</name>
<dbReference type="EnsemblMetazoa" id="SCAU010607-RB">
    <property type="protein sequence ID" value="SCAU010607-PB"/>
    <property type="gene ID" value="SCAU010607"/>
</dbReference>
<dbReference type="VEuPathDB" id="VectorBase:SCAU010607"/>
<accession>A0A1I8PS40</accession>
<gene>
    <name evidence="1" type="primary">106092312</name>
</gene>
<organism evidence="1 2">
    <name type="scientific">Stomoxys calcitrans</name>
    <name type="common">Stable fly</name>
    <name type="synonym">Conops calcitrans</name>
    <dbReference type="NCBI Taxonomy" id="35570"/>
    <lineage>
        <taxon>Eukaryota</taxon>
        <taxon>Metazoa</taxon>
        <taxon>Ecdysozoa</taxon>
        <taxon>Arthropoda</taxon>
        <taxon>Hexapoda</taxon>
        <taxon>Insecta</taxon>
        <taxon>Pterygota</taxon>
        <taxon>Neoptera</taxon>
        <taxon>Endopterygota</taxon>
        <taxon>Diptera</taxon>
        <taxon>Brachycera</taxon>
        <taxon>Muscomorpha</taxon>
        <taxon>Muscoidea</taxon>
        <taxon>Muscidae</taxon>
        <taxon>Stomoxys</taxon>
    </lineage>
</organism>
<dbReference type="Proteomes" id="UP000095300">
    <property type="component" value="Unassembled WGS sequence"/>
</dbReference>
<dbReference type="EnsemblMetazoa" id="SCAU010607-RA">
    <property type="protein sequence ID" value="SCAU010607-PA"/>
    <property type="gene ID" value="SCAU010607"/>
</dbReference>
<dbReference type="KEGG" id="scac:106092312"/>
<reference evidence="1" key="2">
    <citation type="submission" date="2020-05" db="UniProtKB">
        <authorList>
            <consortium name="EnsemblMetazoa"/>
        </authorList>
    </citation>
    <scope>IDENTIFICATION</scope>
    <source>
        <strain evidence="1">USDA</strain>
    </source>
</reference>
<dbReference type="AlphaFoldDB" id="A0A1I8PS40"/>
<dbReference type="EnsemblMetazoa" id="SCAU010607-RC">
    <property type="protein sequence ID" value="SCAU010607-PC"/>
    <property type="gene ID" value="SCAU010607"/>
</dbReference>
<dbReference type="OrthoDB" id="7845007at2759"/>
<dbReference type="EnsemblMetazoa" id="SCAU010607-RD">
    <property type="protein sequence ID" value="SCAU010607-PD"/>
    <property type="gene ID" value="SCAU010607"/>
</dbReference>
<evidence type="ECO:0000313" key="2">
    <source>
        <dbReference type="Proteomes" id="UP000095300"/>
    </source>
</evidence>
<proteinExistence type="predicted"/>
<reference evidence="2" key="1">
    <citation type="submission" date="2015-05" db="EMBL/GenBank/DDBJ databases">
        <authorList>
            <person name="Wilson R.K."/>
            <person name="Warren W.C."/>
            <person name="Olafson P."/>
        </authorList>
    </citation>
    <scope>NUCLEOTIDE SEQUENCE [LARGE SCALE GENOMIC DNA]</scope>
    <source>
        <strain evidence="2">USDA</strain>
    </source>
</reference>